<dbReference type="PANTHER" id="PTHR30460:SF0">
    <property type="entry name" value="MODERATE CONDUCTANCE MECHANOSENSITIVE CHANNEL YBIO"/>
    <property type="match status" value="1"/>
</dbReference>
<comment type="similarity">
    <text evidence="2">Belongs to the MscS (TC 1.A.23) family.</text>
</comment>
<feature type="domain" description="Mechanosensitive ion channel MscS C-terminal" evidence="9">
    <location>
        <begin position="184"/>
        <end position="266"/>
    </location>
</feature>
<evidence type="ECO:0000256" key="2">
    <source>
        <dbReference type="ARBA" id="ARBA00008017"/>
    </source>
</evidence>
<accession>A0A645DE75</accession>
<gene>
    <name evidence="10" type="primary">mscS_27</name>
    <name evidence="10" type="ORF">SDC9_134661</name>
</gene>
<organism evidence="10">
    <name type="scientific">bioreactor metagenome</name>
    <dbReference type="NCBI Taxonomy" id="1076179"/>
    <lineage>
        <taxon>unclassified sequences</taxon>
        <taxon>metagenomes</taxon>
        <taxon>ecological metagenomes</taxon>
    </lineage>
</organism>
<evidence type="ECO:0000256" key="6">
    <source>
        <dbReference type="ARBA" id="ARBA00023136"/>
    </source>
</evidence>
<dbReference type="GO" id="GO:0008381">
    <property type="term" value="F:mechanosensitive monoatomic ion channel activity"/>
    <property type="evidence" value="ECO:0007669"/>
    <property type="project" value="InterPro"/>
</dbReference>
<feature type="transmembrane region" description="Helical" evidence="7">
    <location>
        <begin position="73"/>
        <end position="93"/>
    </location>
</feature>
<name>A0A645DE75_9ZZZZ</name>
<keyword evidence="5 7" id="KW-1133">Transmembrane helix</keyword>
<dbReference type="SUPFAM" id="SSF50182">
    <property type="entry name" value="Sm-like ribonucleoproteins"/>
    <property type="match status" value="1"/>
</dbReference>
<evidence type="ECO:0000256" key="4">
    <source>
        <dbReference type="ARBA" id="ARBA00022692"/>
    </source>
</evidence>
<proteinExistence type="inferred from homology"/>
<dbReference type="InterPro" id="IPR045276">
    <property type="entry name" value="YbiO_bact"/>
</dbReference>
<dbReference type="InterPro" id="IPR049278">
    <property type="entry name" value="MS_channel_C"/>
</dbReference>
<dbReference type="PANTHER" id="PTHR30460">
    <property type="entry name" value="MODERATE CONDUCTANCE MECHANOSENSITIVE CHANNEL YBIO"/>
    <property type="match status" value="1"/>
</dbReference>
<dbReference type="InterPro" id="IPR023408">
    <property type="entry name" value="MscS_beta-dom_sf"/>
</dbReference>
<dbReference type="InterPro" id="IPR011066">
    <property type="entry name" value="MscS_channel_C_sf"/>
</dbReference>
<evidence type="ECO:0000313" key="10">
    <source>
        <dbReference type="EMBL" id="MPM87561.1"/>
    </source>
</evidence>
<keyword evidence="4 7" id="KW-0812">Transmembrane</keyword>
<dbReference type="EMBL" id="VSSQ01035363">
    <property type="protein sequence ID" value="MPM87561.1"/>
    <property type="molecule type" value="Genomic_DNA"/>
</dbReference>
<evidence type="ECO:0000259" key="9">
    <source>
        <dbReference type="Pfam" id="PF21082"/>
    </source>
</evidence>
<evidence type="ECO:0000256" key="3">
    <source>
        <dbReference type="ARBA" id="ARBA00022475"/>
    </source>
</evidence>
<evidence type="ECO:0000256" key="7">
    <source>
        <dbReference type="SAM" id="Phobius"/>
    </source>
</evidence>
<reference evidence="10" key="1">
    <citation type="submission" date="2019-08" db="EMBL/GenBank/DDBJ databases">
        <authorList>
            <person name="Kucharzyk K."/>
            <person name="Murdoch R.W."/>
            <person name="Higgins S."/>
            <person name="Loffler F."/>
        </authorList>
    </citation>
    <scope>NUCLEOTIDE SEQUENCE</scope>
</reference>
<sequence length="281" mass="31905">MFSFSNISSFLDKLDIYGAIYTTIKVLIILILMYLLRKIGNSVINRFVSKQSNMRFSLNEKRSKTLGAILKSILKYSIYSIGIFIIVEMLFGIRGITFASFGGVAIGLGAQNLIKDVINGFFILFEDQYAVGDYVTIEDKAGIVETIELRITRVRDFNGDLHILPNGIISNVTNHSRGNVRFLLDISISNDESLDKVINMIKEICKEFKIENKNIVEGPKVVGVTAMNETSFTIRVVGKSKPLTHWDVEVELREKIMHLLDRENIKRPYTKMKIIKEEQNG</sequence>
<dbReference type="Gene3D" id="1.10.287.1260">
    <property type="match status" value="1"/>
</dbReference>
<evidence type="ECO:0000256" key="5">
    <source>
        <dbReference type="ARBA" id="ARBA00022989"/>
    </source>
</evidence>
<dbReference type="InterPro" id="IPR011014">
    <property type="entry name" value="MscS_channel_TM-2"/>
</dbReference>
<dbReference type="GO" id="GO:0005886">
    <property type="term" value="C:plasma membrane"/>
    <property type="evidence" value="ECO:0007669"/>
    <property type="project" value="UniProtKB-SubCell"/>
</dbReference>
<evidence type="ECO:0000256" key="1">
    <source>
        <dbReference type="ARBA" id="ARBA00004651"/>
    </source>
</evidence>
<dbReference type="Gene3D" id="2.30.30.60">
    <property type="match status" value="1"/>
</dbReference>
<dbReference type="FunFam" id="2.30.30.60:FF:000001">
    <property type="entry name" value="MscS Mechanosensitive ion channel"/>
    <property type="match status" value="1"/>
</dbReference>
<dbReference type="SUPFAM" id="SSF82861">
    <property type="entry name" value="Mechanosensitive channel protein MscS (YggB), transmembrane region"/>
    <property type="match status" value="1"/>
</dbReference>
<evidence type="ECO:0000259" key="8">
    <source>
        <dbReference type="Pfam" id="PF00924"/>
    </source>
</evidence>
<keyword evidence="6 7" id="KW-0472">Membrane</keyword>
<dbReference type="Pfam" id="PF00924">
    <property type="entry name" value="MS_channel_2nd"/>
    <property type="match status" value="1"/>
</dbReference>
<protein>
    <submittedName>
        <fullName evidence="10">Small-conductance mechanosensitive channel</fullName>
    </submittedName>
</protein>
<dbReference type="SUPFAM" id="SSF82689">
    <property type="entry name" value="Mechanosensitive channel protein MscS (YggB), C-terminal domain"/>
    <property type="match status" value="1"/>
</dbReference>
<dbReference type="Pfam" id="PF21082">
    <property type="entry name" value="MS_channel_3rd"/>
    <property type="match status" value="1"/>
</dbReference>
<feature type="transmembrane region" description="Helical" evidence="7">
    <location>
        <begin position="16"/>
        <end position="36"/>
    </location>
</feature>
<keyword evidence="3" id="KW-1003">Cell membrane</keyword>
<feature type="domain" description="Mechanosensitive ion channel MscS" evidence="8">
    <location>
        <begin position="112"/>
        <end position="177"/>
    </location>
</feature>
<comment type="subcellular location">
    <subcellularLocation>
        <location evidence="1">Cell membrane</location>
        <topology evidence="1">Multi-pass membrane protein</topology>
    </subcellularLocation>
</comment>
<dbReference type="InterPro" id="IPR006685">
    <property type="entry name" value="MscS_channel_2nd"/>
</dbReference>
<dbReference type="AlphaFoldDB" id="A0A645DE75"/>
<comment type="caution">
    <text evidence="10">The sequence shown here is derived from an EMBL/GenBank/DDBJ whole genome shotgun (WGS) entry which is preliminary data.</text>
</comment>
<dbReference type="InterPro" id="IPR010920">
    <property type="entry name" value="LSM_dom_sf"/>
</dbReference>
<dbReference type="Gene3D" id="3.30.70.100">
    <property type="match status" value="1"/>
</dbReference>